<keyword evidence="4" id="KW-0808">Transferase</keyword>
<dbReference type="CDD" id="cd00082">
    <property type="entry name" value="HisKA"/>
    <property type="match status" value="1"/>
</dbReference>
<organism evidence="9 10">
    <name type="scientific">Roseibium denhamense</name>
    <dbReference type="NCBI Taxonomy" id="76305"/>
    <lineage>
        <taxon>Bacteria</taxon>
        <taxon>Pseudomonadati</taxon>
        <taxon>Pseudomonadota</taxon>
        <taxon>Alphaproteobacteria</taxon>
        <taxon>Hyphomicrobiales</taxon>
        <taxon>Stappiaceae</taxon>
        <taxon>Roseibium</taxon>
    </lineage>
</organism>
<dbReference type="SUPFAM" id="SSF47384">
    <property type="entry name" value="Homodimeric domain of signal transducing histidine kinase"/>
    <property type="match status" value="1"/>
</dbReference>
<feature type="domain" description="Histidine kinase" evidence="8">
    <location>
        <begin position="217"/>
        <end position="440"/>
    </location>
</feature>
<evidence type="ECO:0000313" key="10">
    <source>
        <dbReference type="Proteomes" id="UP001157914"/>
    </source>
</evidence>
<dbReference type="InterPro" id="IPR003661">
    <property type="entry name" value="HisK_dim/P_dom"/>
</dbReference>
<feature type="transmembrane region" description="Helical" evidence="7">
    <location>
        <begin position="49"/>
        <end position="66"/>
    </location>
</feature>
<dbReference type="Gene3D" id="1.10.287.130">
    <property type="match status" value="1"/>
</dbReference>
<evidence type="ECO:0000313" key="9">
    <source>
        <dbReference type="EMBL" id="SMP26106.1"/>
    </source>
</evidence>
<dbReference type="PRINTS" id="PR00344">
    <property type="entry name" value="BCTRLSENSOR"/>
</dbReference>
<dbReference type="InterPro" id="IPR050351">
    <property type="entry name" value="BphY/WalK/GraS-like"/>
</dbReference>
<dbReference type="Proteomes" id="UP001157914">
    <property type="component" value="Unassembled WGS sequence"/>
</dbReference>
<dbReference type="InterPro" id="IPR004358">
    <property type="entry name" value="Sig_transdc_His_kin-like_C"/>
</dbReference>
<dbReference type="EC" id="2.7.13.3" evidence="2"/>
<dbReference type="InterPro" id="IPR003594">
    <property type="entry name" value="HATPase_dom"/>
</dbReference>
<comment type="caution">
    <text evidence="9">The sequence shown here is derived from an EMBL/GenBank/DDBJ whole genome shotgun (WGS) entry which is preliminary data.</text>
</comment>
<dbReference type="GO" id="GO:0016301">
    <property type="term" value="F:kinase activity"/>
    <property type="evidence" value="ECO:0007669"/>
    <property type="project" value="UniProtKB-KW"/>
</dbReference>
<dbReference type="RefSeq" id="WP_155193019.1">
    <property type="nucleotide sequence ID" value="NZ_BAAAEA010000002.1"/>
</dbReference>
<accession>A0ABY1P661</accession>
<keyword evidence="7" id="KW-1133">Transmembrane helix</keyword>
<evidence type="ECO:0000256" key="2">
    <source>
        <dbReference type="ARBA" id="ARBA00012438"/>
    </source>
</evidence>
<dbReference type="PROSITE" id="PS50109">
    <property type="entry name" value="HIS_KIN"/>
    <property type="match status" value="1"/>
</dbReference>
<keyword evidence="6" id="KW-0902">Two-component regulatory system</keyword>
<gene>
    <name evidence="9" type="ORF">SAMN06265374_2663</name>
</gene>
<reference evidence="9 10" key="1">
    <citation type="submission" date="2017-05" db="EMBL/GenBank/DDBJ databases">
        <authorList>
            <person name="Varghese N."/>
            <person name="Submissions S."/>
        </authorList>
    </citation>
    <scope>NUCLEOTIDE SEQUENCE [LARGE SCALE GENOMIC DNA]</scope>
    <source>
        <strain evidence="9 10">DSM 15949</strain>
    </source>
</reference>
<keyword evidence="10" id="KW-1185">Reference proteome</keyword>
<evidence type="ECO:0000259" key="8">
    <source>
        <dbReference type="PROSITE" id="PS50109"/>
    </source>
</evidence>
<sequence length="469" mass="51366">MTAPHSPFEDAPAPPATASPAARVWEVRWVLMAATVLATAIVIVYGTEIWIAALGVASLAVVAAFVPRRSARRRLKLSAQRERRRMWPGTGMKVTVDALPSPCFVADGRGITRYANALAMQAYEGVKPGDPLSFSLRAPSLLEAFDRVCATGGTEKITWIEKVPTECWFEAHIAPIYLPGTGKQEHGPSRPDFILVAIHDLTENRRVERMRSDFVANASHELRTPLASLTGFIETLQGPARNDPDAQARFLEIMLDQASRMRRLIDDILSLSRIELKAHIRPEATADLKEVVMHTADAMTPLARDMNMEIKCSVPDQPATVTGDRDELIQVTENLVENALKYGSDGKHVDIVISLDSTEPDRQSWDLAVRDYGDGIAPEHLPRLTERFYRADIESSRAMKGTGLGLAIVKHILNRHRARLEVDSTPGQGSTFKVKFPNTGGKAFEAGKIGGTRAAGAALGGKRLEVSQD</sequence>
<keyword evidence="5 9" id="KW-0418">Kinase</keyword>
<keyword evidence="3" id="KW-0597">Phosphoprotein</keyword>
<dbReference type="InterPro" id="IPR036890">
    <property type="entry name" value="HATPase_C_sf"/>
</dbReference>
<dbReference type="Pfam" id="PF00512">
    <property type="entry name" value="HisKA"/>
    <property type="match status" value="1"/>
</dbReference>
<dbReference type="Gene3D" id="3.30.565.10">
    <property type="entry name" value="Histidine kinase-like ATPase, C-terminal domain"/>
    <property type="match status" value="1"/>
</dbReference>
<dbReference type="PANTHER" id="PTHR45453:SF1">
    <property type="entry name" value="PHOSPHATE REGULON SENSOR PROTEIN PHOR"/>
    <property type="match status" value="1"/>
</dbReference>
<feature type="transmembrane region" description="Helical" evidence="7">
    <location>
        <begin position="27"/>
        <end position="43"/>
    </location>
</feature>
<protein>
    <recommendedName>
        <fullName evidence="2">histidine kinase</fullName>
        <ecNumber evidence="2">2.7.13.3</ecNumber>
    </recommendedName>
</protein>
<evidence type="ECO:0000256" key="7">
    <source>
        <dbReference type="SAM" id="Phobius"/>
    </source>
</evidence>
<keyword evidence="7" id="KW-0812">Transmembrane</keyword>
<comment type="catalytic activity">
    <reaction evidence="1">
        <text>ATP + protein L-histidine = ADP + protein N-phospho-L-histidine.</text>
        <dbReference type="EC" id="2.7.13.3"/>
    </reaction>
</comment>
<keyword evidence="7" id="KW-0472">Membrane</keyword>
<dbReference type="InterPro" id="IPR036097">
    <property type="entry name" value="HisK_dim/P_sf"/>
</dbReference>
<evidence type="ECO:0000256" key="3">
    <source>
        <dbReference type="ARBA" id="ARBA00022553"/>
    </source>
</evidence>
<dbReference type="SMART" id="SM00387">
    <property type="entry name" value="HATPase_c"/>
    <property type="match status" value="1"/>
</dbReference>
<dbReference type="InterPro" id="IPR005467">
    <property type="entry name" value="His_kinase_dom"/>
</dbReference>
<evidence type="ECO:0000256" key="1">
    <source>
        <dbReference type="ARBA" id="ARBA00000085"/>
    </source>
</evidence>
<dbReference type="Pfam" id="PF02518">
    <property type="entry name" value="HATPase_c"/>
    <property type="match status" value="1"/>
</dbReference>
<dbReference type="EMBL" id="FXTT01000003">
    <property type="protein sequence ID" value="SMP26106.1"/>
    <property type="molecule type" value="Genomic_DNA"/>
</dbReference>
<dbReference type="SMART" id="SM00388">
    <property type="entry name" value="HisKA"/>
    <property type="match status" value="1"/>
</dbReference>
<dbReference type="PANTHER" id="PTHR45453">
    <property type="entry name" value="PHOSPHATE REGULON SENSOR PROTEIN PHOR"/>
    <property type="match status" value="1"/>
</dbReference>
<dbReference type="SUPFAM" id="SSF55874">
    <property type="entry name" value="ATPase domain of HSP90 chaperone/DNA topoisomerase II/histidine kinase"/>
    <property type="match status" value="1"/>
</dbReference>
<evidence type="ECO:0000256" key="6">
    <source>
        <dbReference type="ARBA" id="ARBA00023012"/>
    </source>
</evidence>
<name>A0ABY1P661_9HYPH</name>
<proteinExistence type="predicted"/>
<evidence type="ECO:0000256" key="5">
    <source>
        <dbReference type="ARBA" id="ARBA00022777"/>
    </source>
</evidence>
<evidence type="ECO:0000256" key="4">
    <source>
        <dbReference type="ARBA" id="ARBA00022679"/>
    </source>
</evidence>